<evidence type="ECO:0000259" key="1">
    <source>
        <dbReference type="Pfam" id="PF02036"/>
    </source>
</evidence>
<dbReference type="PANTHER" id="PTHR10094:SF25">
    <property type="entry name" value="SCP2 STEROL-BINDING DOMAIN-CONTAINING PROTEIN 1"/>
    <property type="match status" value="1"/>
</dbReference>
<dbReference type="AlphaFoldDB" id="A0AAD5XTI1"/>
<name>A0AAD5XTI1_9FUNG</name>
<reference evidence="2" key="1">
    <citation type="submission" date="2020-05" db="EMBL/GenBank/DDBJ databases">
        <title>Phylogenomic resolution of chytrid fungi.</title>
        <authorList>
            <person name="Stajich J.E."/>
            <person name="Amses K."/>
            <person name="Simmons R."/>
            <person name="Seto K."/>
            <person name="Myers J."/>
            <person name="Bonds A."/>
            <person name="Quandt C.A."/>
            <person name="Barry K."/>
            <person name="Liu P."/>
            <person name="Grigoriev I."/>
            <person name="Longcore J.E."/>
            <person name="James T.Y."/>
        </authorList>
    </citation>
    <scope>NUCLEOTIDE SEQUENCE</scope>
    <source>
        <strain evidence="2">JEL0379</strain>
    </source>
</reference>
<accession>A0AAD5XTI1</accession>
<evidence type="ECO:0000313" key="3">
    <source>
        <dbReference type="Proteomes" id="UP001212152"/>
    </source>
</evidence>
<dbReference type="InterPro" id="IPR003033">
    <property type="entry name" value="SCP2_sterol-bd_dom"/>
</dbReference>
<feature type="domain" description="SCP2" evidence="1">
    <location>
        <begin position="38"/>
        <end position="140"/>
    </location>
</feature>
<protein>
    <recommendedName>
        <fullName evidence="1">SCP2 domain-containing protein</fullName>
    </recommendedName>
</protein>
<dbReference type="EMBL" id="JADGJQ010000017">
    <property type="protein sequence ID" value="KAJ3180309.1"/>
    <property type="molecule type" value="Genomic_DNA"/>
</dbReference>
<dbReference type="Gene3D" id="3.30.1050.10">
    <property type="entry name" value="SCP2 sterol-binding domain"/>
    <property type="match status" value="1"/>
</dbReference>
<dbReference type="InterPro" id="IPR036527">
    <property type="entry name" value="SCP2_sterol-bd_dom_sf"/>
</dbReference>
<sequence length="161" mass="17856">MGELKDKLAEFMPHRANRKQPPTHAETLFPELARELHADPSLAKNLQGLFIVTVMQRGAKRDEWYLLFKGLNQTPTISQARPSLPAPTKDQPLPVVLIEIEDADILNFITGGLPPLKAYASQRVRIVGDLLLAQQLEDVFAKAGGPEKALAFLGRIKKSKL</sequence>
<keyword evidence="3" id="KW-1185">Reference proteome</keyword>
<organism evidence="2 3">
    <name type="scientific">Geranomyces variabilis</name>
    <dbReference type="NCBI Taxonomy" id="109894"/>
    <lineage>
        <taxon>Eukaryota</taxon>
        <taxon>Fungi</taxon>
        <taxon>Fungi incertae sedis</taxon>
        <taxon>Chytridiomycota</taxon>
        <taxon>Chytridiomycota incertae sedis</taxon>
        <taxon>Chytridiomycetes</taxon>
        <taxon>Spizellomycetales</taxon>
        <taxon>Powellomycetaceae</taxon>
        <taxon>Geranomyces</taxon>
    </lineage>
</organism>
<gene>
    <name evidence="2" type="ORF">HDU87_002188</name>
</gene>
<evidence type="ECO:0000313" key="2">
    <source>
        <dbReference type="EMBL" id="KAJ3180309.1"/>
    </source>
</evidence>
<comment type="caution">
    <text evidence="2">The sequence shown here is derived from an EMBL/GenBank/DDBJ whole genome shotgun (WGS) entry which is preliminary data.</text>
</comment>
<dbReference type="GO" id="GO:0005829">
    <property type="term" value="C:cytosol"/>
    <property type="evidence" value="ECO:0007669"/>
    <property type="project" value="TreeGrafter"/>
</dbReference>
<dbReference type="PANTHER" id="PTHR10094">
    <property type="entry name" value="STEROL CARRIER PROTEIN 2 SCP-2 FAMILY PROTEIN"/>
    <property type="match status" value="1"/>
</dbReference>
<dbReference type="Pfam" id="PF02036">
    <property type="entry name" value="SCP2"/>
    <property type="match status" value="1"/>
</dbReference>
<dbReference type="Proteomes" id="UP001212152">
    <property type="component" value="Unassembled WGS sequence"/>
</dbReference>
<dbReference type="SUPFAM" id="SSF55718">
    <property type="entry name" value="SCP-like"/>
    <property type="match status" value="1"/>
</dbReference>
<proteinExistence type="predicted"/>